<gene>
    <name evidence="6" type="ORF">DFP86_10479</name>
</gene>
<feature type="domain" description="ATP-grasp" evidence="5">
    <location>
        <begin position="112"/>
        <end position="297"/>
    </location>
</feature>
<evidence type="ECO:0000313" key="6">
    <source>
        <dbReference type="EMBL" id="TDR80581.1"/>
    </source>
</evidence>
<keyword evidence="7" id="KW-1185">Reference proteome</keyword>
<proteinExistence type="predicted"/>
<dbReference type="PANTHER" id="PTHR43585">
    <property type="entry name" value="FUMIPYRROLE BIOSYNTHESIS PROTEIN C"/>
    <property type="match status" value="1"/>
</dbReference>
<dbReference type="AlphaFoldDB" id="A0A4R7B7A2"/>
<dbReference type="Proteomes" id="UP000295611">
    <property type="component" value="Unassembled WGS sequence"/>
</dbReference>
<protein>
    <recommendedName>
        <fullName evidence="5">ATP-grasp domain-containing protein</fullName>
    </recommendedName>
</protein>
<dbReference type="EMBL" id="SNZP01000004">
    <property type="protein sequence ID" value="TDR80581.1"/>
    <property type="molecule type" value="Genomic_DNA"/>
</dbReference>
<evidence type="ECO:0000256" key="4">
    <source>
        <dbReference type="PROSITE-ProRule" id="PRU00409"/>
    </source>
</evidence>
<dbReference type="OrthoDB" id="3428978at2"/>
<dbReference type="GO" id="GO:0046872">
    <property type="term" value="F:metal ion binding"/>
    <property type="evidence" value="ECO:0007669"/>
    <property type="project" value="InterPro"/>
</dbReference>
<dbReference type="GO" id="GO:0016874">
    <property type="term" value="F:ligase activity"/>
    <property type="evidence" value="ECO:0007669"/>
    <property type="project" value="UniProtKB-KW"/>
</dbReference>
<sequence length="399" mass="43893">MNILILHRIPYHKINYHLGIDHRRHTVTYIGTEAALASLPGELPCRRIARPGLGPVYREVLQCLDSAPAHFDSVISLSEYELLDAAHVRQVLGVPGDSPQQVLTVRDKLQMKARVAAAGLPVPLAMSLEDWQAGCALSWHGRIVLKPVDGASSENVLIFDDEQSMRAYLVRHPLPHGQFEIEQFIDAGILHFDGLVVDGEVVLLVASQYIGSCLGYARGHALGSIQRPTAPGEAGWVAAVIRALAIEHGAFHLEAFAGEVQPIFLEIGHRVGGAEVAETVRLHTGIDLHQAWLHWLTEGVRPAIPPRAPWYYGWFVLPGHHLPPGPCRLRGQQPFANHPQVLRWQQLAADQPLPRHITYQGHEVPAAGIIRGANPGQLAELMHRILSEVHVEPMTEVPA</sequence>
<reference evidence="6 7" key="1">
    <citation type="submission" date="2019-03" db="EMBL/GenBank/DDBJ databases">
        <title>Genomic Encyclopedia of Type Strains, Phase III (KMG-III): the genomes of soil and plant-associated and newly described type strains.</title>
        <authorList>
            <person name="Whitman W."/>
        </authorList>
    </citation>
    <scope>NUCLEOTIDE SEQUENCE [LARGE SCALE GENOMIC DNA]</scope>
    <source>
        <strain evidence="6 7">CECT 8976</strain>
    </source>
</reference>
<dbReference type="Gene3D" id="3.40.50.20">
    <property type="match status" value="1"/>
</dbReference>
<dbReference type="Gene3D" id="3.30.470.20">
    <property type="entry name" value="ATP-grasp fold, B domain"/>
    <property type="match status" value="1"/>
</dbReference>
<evidence type="ECO:0000256" key="3">
    <source>
        <dbReference type="ARBA" id="ARBA00022840"/>
    </source>
</evidence>
<dbReference type="PANTHER" id="PTHR43585:SF2">
    <property type="entry name" value="ATP-GRASP ENZYME FSQD"/>
    <property type="match status" value="1"/>
</dbReference>
<comment type="caution">
    <text evidence="6">The sequence shown here is derived from an EMBL/GenBank/DDBJ whole genome shotgun (WGS) entry which is preliminary data.</text>
</comment>
<evidence type="ECO:0000313" key="7">
    <source>
        <dbReference type="Proteomes" id="UP000295611"/>
    </source>
</evidence>
<dbReference type="GO" id="GO:0005524">
    <property type="term" value="F:ATP binding"/>
    <property type="evidence" value="ECO:0007669"/>
    <property type="project" value="UniProtKB-UniRule"/>
</dbReference>
<evidence type="ECO:0000256" key="1">
    <source>
        <dbReference type="ARBA" id="ARBA00022598"/>
    </source>
</evidence>
<accession>A0A4R7B7A2</accession>
<dbReference type="PROSITE" id="PS50975">
    <property type="entry name" value="ATP_GRASP"/>
    <property type="match status" value="1"/>
</dbReference>
<organism evidence="6 7">
    <name type="scientific">Paludibacterium purpuratum</name>
    <dbReference type="NCBI Taxonomy" id="1144873"/>
    <lineage>
        <taxon>Bacteria</taxon>
        <taxon>Pseudomonadati</taxon>
        <taxon>Pseudomonadota</taxon>
        <taxon>Betaproteobacteria</taxon>
        <taxon>Neisseriales</taxon>
        <taxon>Chromobacteriaceae</taxon>
        <taxon>Paludibacterium</taxon>
    </lineage>
</organism>
<dbReference type="SUPFAM" id="SSF56059">
    <property type="entry name" value="Glutathione synthetase ATP-binding domain-like"/>
    <property type="match status" value="1"/>
</dbReference>
<keyword evidence="3 4" id="KW-0067">ATP-binding</keyword>
<keyword evidence="2 4" id="KW-0547">Nucleotide-binding</keyword>
<dbReference type="InterPro" id="IPR052032">
    <property type="entry name" value="ATP-dep_AA_Ligase"/>
</dbReference>
<name>A0A4R7B7A2_9NEIS</name>
<evidence type="ECO:0000259" key="5">
    <source>
        <dbReference type="PROSITE" id="PS50975"/>
    </source>
</evidence>
<keyword evidence="1" id="KW-0436">Ligase</keyword>
<dbReference type="RefSeq" id="WP_133679078.1">
    <property type="nucleotide sequence ID" value="NZ_SNZP01000004.1"/>
</dbReference>
<evidence type="ECO:0000256" key="2">
    <source>
        <dbReference type="ARBA" id="ARBA00022741"/>
    </source>
</evidence>
<dbReference type="InterPro" id="IPR011761">
    <property type="entry name" value="ATP-grasp"/>
</dbReference>